<organism evidence="2 3">
    <name type="scientific">Streptomyces alkaliterrae</name>
    <dbReference type="NCBI Taxonomy" id="2213162"/>
    <lineage>
        <taxon>Bacteria</taxon>
        <taxon>Bacillati</taxon>
        <taxon>Actinomycetota</taxon>
        <taxon>Actinomycetes</taxon>
        <taxon>Kitasatosporales</taxon>
        <taxon>Streptomycetaceae</taxon>
        <taxon>Streptomyces</taxon>
    </lineage>
</organism>
<dbReference type="Proteomes" id="UP000517765">
    <property type="component" value="Unassembled WGS sequence"/>
</dbReference>
<proteinExistence type="predicted"/>
<evidence type="ECO:0000313" key="1">
    <source>
        <dbReference type="EMBL" id="MBB1257965.1"/>
    </source>
</evidence>
<dbReference type="EMBL" id="VJYK02000028">
    <property type="protein sequence ID" value="MQS01155.1"/>
    <property type="molecule type" value="Genomic_DNA"/>
</dbReference>
<dbReference type="GO" id="GO:0016787">
    <property type="term" value="F:hydrolase activity"/>
    <property type="evidence" value="ECO:0007669"/>
    <property type="project" value="UniProtKB-KW"/>
</dbReference>
<evidence type="ECO:0000313" key="3">
    <source>
        <dbReference type="Proteomes" id="UP000320857"/>
    </source>
</evidence>
<dbReference type="RefSeq" id="WP_143646632.1">
    <property type="nucleotide sequence ID" value="NZ_JABJXA010000013.1"/>
</dbReference>
<accession>A0A5P0YLG2</accession>
<evidence type="ECO:0000313" key="2">
    <source>
        <dbReference type="EMBL" id="MQS01155.1"/>
    </source>
</evidence>
<keyword evidence="2" id="KW-0378">Hydrolase</keyword>
<reference evidence="1" key="3">
    <citation type="journal article" name="Syst. Appl. Microbiol.">
        <title>Streptomyces alkaliterrae sp. nov., isolated from an alkaline soil, and emended descriptions of Streptomyces alkaliphilus, Streptomyces calidiresistens and Streptomyces durbertensis.</title>
        <authorList>
            <person name="Swiecimska M."/>
            <person name="Golinska P."/>
            <person name="Nouioui I."/>
            <person name="Wypij M."/>
            <person name="Rai M."/>
            <person name="Sangal V."/>
            <person name="Goodfellow M."/>
        </authorList>
    </citation>
    <scope>NUCLEOTIDE SEQUENCE</scope>
    <source>
        <strain evidence="1">OF8</strain>
    </source>
</reference>
<dbReference type="Gene3D" id="3.40.50.1820">
    <property type="entry name" value="alpha/beta hydrolase"/>
    <property type="match status" value="1"/>
</dbReference>
<dbReference type="AlphaFoldDB" id="A0A5P0YLG2"/>
<reference evidence="2 3" key="1">
    <citation type="submission" date="2019-10" db="EMBL/GenBank/DDBJ databases">
        <title>Streptomyces sp. nov., a novel actinobacterium isolated from alkaline environment.</title>
        <authorList>
            <person name="Golinska P."/>
        </authorList>
    </citation>
    <scope>NUCLEOTIDE SEQUENCE [LARGE SCALE GENOMIC DNA]</scope>
    <source>
        <strain evidence="2 3">OF1</strain>
    </source>
</reference>
<dbReference type="SUPFAM" id="SSF53474">
    <property type="entry name" value="alpha/beta-Hydrolases"/>
    <property type="match status" value="1"/>
</dbReference>
<dbReference type="Proteomes" id="UP000320857">
    <property type="component" value="Unassembled WGS sequence"/>
</dbReference>
<dbReference type="OrthoDB" id="3366509at2"/>
<dbReference type="InterPro" id="IPR029058">
    <property type="entry name" value="AB_hydrolase_fold"/>
</dbReference>
<sequence>MPQHALPVRSARLGRPIGARGPVHGVVLVLPGGGGPHSSRPLSRLSLLRADALARRLVGGEEAGELLVAHVVRYRFRGWNGEEASPVADAAWAADEVVRRYGDIPVCLAGFDSGARAALRAAGHPAVDSVLALGPRLPEAPEEPVRQLIGRRVLLAHGTDDRDTDPELSFRLAERAKKVNSEVCRFEVHTDRHALRHRRTEVLALAQDFVLGALCDRDFCRPLHDAFAAPPPLGLRMPLAAGFGRGPH</sequence>
<protein>
    <submittedName>
        <fullName evidence="2">Alpha/beta hydrolase</fullName>
    </submittedName>
</protein>
<name>A0A5P0YLG2_9ACTN</name>
<comment type="caution">
    <text evidence="2">The sequence shown here is derived from an EMBL/GenBank/DDBJ whole genome shotgun (WGS) entry which is preliminary data.</text>
</comment>
<dbReference type="EMBL" id="JABJXA010000013">
    <property type="protein sequence ID" value="MBB1257965.1"/>
    <property type="molecule type" value="Genomic_DNA"/>
</dbReference>
<gene>
    <name evidence="2" type="ORF">FNX44_004575</name>
    <name evidence="1" type="ORF">H3147_03860</name>
</gene>
<evidence type="ECO:0000313" key="4">
    <source>
        <dbReference type="Proteomes" id="UP000517765"/>
    </source>
</evidence>
<reference evidence="4" key="2">
    <citation type="submission" date="2020-05" db="EMBL/GenBank/DDBJ databases">
        <title>Classification of alakaliphilic streptomycetes isolated from an alkaline soil next to Lonar Crater, India and a proposal for the recognition of Streptomyces alkaliterrae sp. nov.</title>
        <authorList>
            <person name="Golinska P."/>
        </authorList>
    </citation>
    <scope>NUCLEOTIDE SEQUENCE [LARGE SCALE GENOMIC DNA]</scope>
    <source>
        <strain evidence="4">OF8</strain>
    </source>
</reference>
<keyword evidence="3" id="KW-1185">Reference proteome</keyword>